<dbReference type="InterPro" id="IPR015422">
    <property type="entry name" value="PyrdxlP-dep_Trfase_small"/>
</dbReference>
<accession>A0A2V3TZP3</accession>
<dbReference type="GO" id="GO:0008732">
    <property type="term" value="F:L-allo-threonine aldolase activity"/>
    <property type="evidence" value="ECO:0007669"/>
    <property type="project" value="RHEA"/>
</dbReference>
<dbReference type="InterPro" id="IPR015424">
    <property type="entry name" value="PyrdxlP-dep_Trfase"/>
</dbReference>
<sequence>MNFGSDNVAGASPRVLEALVEANRGTASGYGTDGLTGRVTARLSAIFERDVDVFLVTTGTAANALCLAAMVDPWGAVLCHAEAHVATDECGAPEFFSGGAKLVGLPGFCGKMTPMSVEAALTGGHAPPPHAVLPQALSLTQATEMGTAYTAAEIAEIAGIAHAHGLGVHMDGARFANALLRLDATPATITWKAGVDIMSFGATKNGCLGVEAIVVFDRARARHLAERRKRSGHLLSKGRFLAAQLDAYLADDHWLDLARHANAMADRLAAGLVALGVRIAVPVEGNEVFAVLPRAMHDALQAKGAVYYRWAGTGVPPGDAPRGEERLVRLVTSFATTVDEVDLFLAAAGHVDHRE</sequence>
<dbReference type="SUPFAM" id="SSF53383">
    <property type="entry name" value="PLP-dependent transferases"/>
    <property type="match status" value="1"/>
</dbReference>
<evidence type="ECO:0000256" key="4">
    <source>
        <dbReference type="ARBA" id="ARBA00022898"/>
    </source>
</evidence>
<comment type="function">
    <text evidence="5">Catalyzes the cleavage of L-allo-threonine and L-threonine to glycine and acetaldehyde.</text>
</comment>
<comment type="cofactor">
    <cofactor evidence="1 5">
        <name>pyridoxal 5'-phosphate</name>
        <dbReference type="ChEBI" id="CHEBI:597326"/>
    </cofactor>
</comment>
<comment type="subunit">
    <text evidence="3">Homotetramer.</text>
</comment>
<dbReference type="OrthoDB" id="9774495at2"/>
<proteinExistence type="inferred from homology"/>
<protein>
    <recommendedName>
        <fullName evidence="5">L-threonine aldolase</fullName>
        <ecNumber evidence="5">4.1.2.48</ecNumber>
    </recommendedName>
</protein>
<dbReference type="EMBL" id="QJJK01000011">
    <property type="protein sequence ID" value="PXW54481.1"/>
    <property type="molecule type" value="Genomic_DNA"/>
</dbReference>
<organism evidence="7 8">
    <name type="scientific">Chelatococcus asaccharovorans</name>
    <dbReference type="NCBI Taxonomy" id="28210"/>
    <lineage>
        <taxon>Bacteria</taxon>
        <taxon>Pseudomonadati</taxon>
        <taxon>Pseudomonadota</taxon>
        <taxon>Alphaproteobacteria</taxon>
        <taxon>Hyphomicrobiales</taxon>
        <taxon>Chelatococcaceae</taxon>
        <taxon>Chelatococcus</taxon>
    </lineage>
</organism>
<comment type="caution">
    <text evidence="7">The sequence shown here is derived from an EMBL/GenBank/DDBJ whole genome shotgun (WGS) entry which is preliminary data.</text>
</comment>
<dbReference type="GO" id="GO:0006567">
    <property type="term" value="P:L-threonine catabolic process"/>
    <property type="evidence" value="ECO:0007669"/>
    <property type="project" value="UniProtKB-UniRule"/>
</dbReference>
<dbReference type="RefSeq" id="WP_110376960.1">
    <property type="nucleotide sequence ID" value="NZ_JAHBRY010000001.1"/>
</dbReference>
<evidence type="ECO:0000256" key="2">
    <source>
        <dbReference type="ARBA" id="ARBA00006966"/>
    </source>
</evidence>
<dbReference type="PANTHER" id="PTHR48097:SF5">
    <property type="entry name" value="LOW SPECIFICITY L-THREONINE ALDOLASE"/>
    <property type="match status" value="1"/>
</dbReference>
<comment type="catalytic activity">
    <reaction evidence="5">
        <text>L-threonine = acetaldehyde + glycine</text>
        <dbReference type="Rhea" id="RHEA:19625"/>
        <dbReference type="ChEBI" id="CHEBI:15343"/>
        <dbReference type="ChEBI" id="CHEBI:57305"/>
        <dbReference type="ChEBI" id="CHEBI:57926"/>
        <dbReference type="EC" id="4.1.2.48"/>
    </reaction>
</comment>
<dbReference type="Proteomes" id="UP000248021">
    <property type="component" value="Unassembled WGS sequence"/>
</dbReference>
<dbReference type="PIRSF" id="PIRSF038940">
    <property type="entry name" value="Low_specificity_LTA"/>
    <property type="match status" value="1"/>
</dbReference>
<evidence type="ECO:0000259" key="6">
    <source>
        <dbReference type="Pfam" id="PF01212"/>
    </source>
</evidence>
<evidence type="ECO:0000313" key="8">
    <source>
        <dbReference type="Proteomes" id="UP000248021"/>
    </source>
</evidence>
<dbReference type="EC" id="4.1.2.48" evidence="5"/>
<dbReference type="Pfam" id="PF01212">
    <property type="entry name" value="Beta_elim_lyase"/>
    <property type="match status" value="1"/>
</dbReference>
<evidence type="ECO:0000313" key="7">
    <source>
        <dbReference type="EMBL" id="PXW54481.1"/>
    </source>
</evidence>
<evidence type="ECO:0000256" key="3">
    <source>
        <dbReference type="ARBA" id="ARBA00011881"/>
    </source>
</evidence>
<gene>
    <name evidence="7" type="ORF">C7450_11111</name>
</gene>
<dbReference type="Gene3D" id="3.90.1150.10">
    <property type="entry name" value="Aspartate Aminotransferase, domain 1"/>
    <property type="match status" value="1"/>
</dbReference>
<dbReference type="InterPro" id="IPR026273">
    <property type="entry name" value="Low_specificity_L-TA_bact"/>
</dbReference>
<name>A0A2V3TZP3_9HYPH</name>
<reference evidence="7 8" key="1">
    <citation type="submission" date="2018-05" db="EMBL/GenBank/DDBJ databases">
        <title>Genomic Encyclopedia of Type Strains, Phase IV (KMG-IV): sequencing the most valuable type-strain genomes for metagenomic binning, comparative biology and taxonomic classification.</title>
        <authorList>
            <person name="Goeker M."/>
        </authorList>
    </citation>
    <scope>NUCLEOTIDE SEQUENCE [LARGE SCALE GENOMIC DNA]</scope>
    <source>
        <strain evidence="7 8">DSM 6462</strain>
    </source>
</reference>
<comment type="catalytic activity">
    <reaction evidence="5">
        <text>L-allo-threonine = acetaldehyde + glycine</text>
        <dbReference type="Rhea" id="RHEA:26209"/>
        <dbReference type="ChEBI" id="CHEBI:15343"/>
        <dbReference type="ChEBI" id="CHEBI:57305"/>
        <dbReference type="ChEBI" id="CHEBI:58585"/>
        <dbReference type="EC" id="4.1.2.48"/>
    </reaction>
</comment>
<keyword evidence="4 5" id="KW-0663">Pyridoxal phosphate</keyword>
<dbReference type="PANTHER" id="PTHR48097">
    <property type="entry name" value="L-THREONINE ALDOLASE-RELATED"/>
    <property type="match status" value="1"/>
</dbReference>
<keyword evidence="8" id="KW-1185">Reference proteome</keyword>
<dbReference type="Gene3D" id="3.40.640.10">
    <property type="entry name" value="Type I PLP-dependent aspartate aminotransferase-like (Major domain)"/>
    <property type="match status" value="1"/>
</dbReference>
<comment type="similarity">
    <text evidence="2 5">Belongs to the threonine aldolase family.</text>
</comment>
<dbReference type="AlphaFoldDB" id="A0A2V3TZP3"/>
<dbReference type="InterPro" id="IPR015421">
    <property type="entry name" value="PyrdxlP-dep_Trfase_major"/>
</dbReference>
<dbReference type="InterPro" id="IPR001597">
    <property type="entry name" value="ArAA_b-elim_lyase/Thr_aldolase"/>
</dbReference>
<keyword evidence="5" id="KW-0456">Lyase</keyword>
<evidence type="ECO:0000256" key="5">
    <source>
        <dbReference type="PIRNR" id="PIRNR038940"/>
    </source>
</evidence>
<feature type="domain" description="Aromatic amino acid beta-eliminating lyase/threonine aldolase" evidence="6">
    <location>
        <begin position="3"/>
        <end position="292"/>
    </location>
</feature>
<evidence type="ECO:0000256" key="1">
    <source>
        <dbReference type="ARBA" id="ARBA00001933"/>
    </source>
</evidence>